<accession>A0A2I0KPA9</accession>
<sequence>MEDDGAVYPCPYCSEDFDDAELVEYHIREAHPSKSDYDSETCPVCAARIRTDMVEHLIARHRSSLDISFMLRGPVMCFKFFTPSGFSFSHIFCLAFNLYF</sequence>
<dbReference type="PANTHER" id="PTHR31875:SF25">
    <property type="entry name" value="PROTEIN DEHYDRATION-INDUCED 19 HOMOLOG 2"/>
    <property type="match status" value="1"/>
</dbReference>
<dbReference type="EMBL" id="PGOL01000460">
    <property type="protein sequence ID" value="PKI70325.1"/>
    <property type="molecule type" value="Genomic_DNA"/>
</dbReference>
<keyword evidence="4" id="KW-1185">Reference proteome</keyword>
<evidence type="ECO:0000259" key="2">
    <source>
        <dbReference type="PROSITE" id="PS50157"/>
    </source>
</evidence>
<keyword evidence="1" id="KW-0479">Metal-binding</keyword>
<dbReference type="InterPro" id="IPR033347">
    <property type="entry name" value="Di19"/>
</dbReference>
<dbReference type="GO" id="GO:0008270">
    <property type="term" value="F:zinc ion binding"/>
    <property type="evidence" value="ECO:0007669"/>
    <property type="project" value="UniProtKB-KW"/>
</dbReference>
<evidence type="ECO:0000313" key="4">
    <source>
        <dbReference type="Proteomes" id="UP000233551"/>
    </source>
</evidence>
<reference evidence="3 4" key="1">
    <citation type="submission" date="2017-11" db="EMBL/GenBank/DDBJ databases">
        <title>De-novo sequencing of pomegranate (Punica granatum L.) genome.</title>
        <authorList>
            <person name="Akparov Z."/>
            <person name="Amiraslanov A."/>
            <person name="Hajiyeva S."/>
            <person name="Abbasov M."/>
            <person name="Kaur K."/>
            <person name="Hamwieh A."/>
            <person name="Solovyev V."/>
            <person name="Salamov A."/>
            <person name="Braich B."/>
            <person name="Kosarev P."/>
            <person name="Mahmoud A."/>
            <person name="Hajiyev E."/>
            <person name="Babayeva S."/>
            <person name="Izzatullayeva V."/>
            <person name="Mammadov A."/>
            <person name="Mammadov A."/>
            <person name="Sharifova S."/>
            <person name="Ojaghi J."/>
            <person name="Eynullazada K."/>
            <person name="Bayramov B."/>
            <person name="Abdulazimova A."/>
            <person name="Shahmuradov I."/>
        </authorList>
    </citation>
    <scope>NUCLEOTIDE SEQUENCE [LARGE SCALE GENOMIC DNA]</scope>
    <source>
        <strain evidence="4">cv. AG2017</strain>
        <tissue evidence="3">Leaf</tissue>
    </source>
</reference>
<dbReference type="PROSITE" id="PS00028">
    <property type="entry name" value="ZINC_FINGER_C2H2_1"/>
    <property type="match status" value="1"/>
</dbReference>
<dbReference type="InterPro" id="IPR013087">
    <property type="entry name" value="Znf_C2H2_type"/>
</dbReference>
<dbReference type="PROSITE" id="PS50157">
    <property type="entry name" value="ZINC_FINGER_C2H2_2"/>
    <property type="match status" value="1"/>
</dbReference>
<gene>
    <name evidence="3" type="ORF">CRG98_009275</name>
</gene>
<keyword evidence="1" id="KW-0863">Zinc-finger</keyword>
<dbReference type="AlphaFoldDB" id="A0A2I0KPA9"/>
<evidence type="ECO:0000256" key="1">
    <source>
        <dbReference type="PROSITE-ProRule" id="PRU00042"/>
    </source>
</evidence>
<dbReference type="InterPro" id="IPR008598">
    <property type="entry name" value="Di19_Zn-bd"/>
</dbReference>
<feature type="domain" description="C2H2-type" evidence="2">
    <location>
        <begin position="8"/>
        <end position="36"/>
    </location>
</feature>
<evidence type="ECO:0000313" key="3">
    <source>
        <dbReference type="EMBL" id="PKI70325.1"/>
    </source>
</evidence>
<keyword evidence="1" id="KW-0862">Zinc</keyword>
<comment type="caution">
    <text evidence="3">The sequence shown here is derived from an EMBL/GenBank/DDBJ whole genome shotgun (WGS) entry which is preliminary data.</text>
</comment>
<proteinExistence type="predicted"/>
<protein>
    <recommendedName>
        <fullName evidence="2">C2H2-type domain-containing protein</fullName>
    </recommendedName>
</protein>
<dbReference type="Gene3D" id="3.30.160.60">
    <property type="entry name" value="Classic Zinc Finger"/>
    <property type="match status" value="1"/>
</dbReference>
<dbReference type="Pfam" id="PF05605">
    <property type="entry name" value="zf-Di19"/>
    <property type="match status" value="1"/>
</dbReference>
<dbReference type="PANTHER" id="PTHR31875">
    <property type="entry name" value="PROTEIN DEHYDRATION-INDUCED 19"/>
    <property type="match status" value="1"/>
</dbReference>
<organism evidence="3 4">
    <name type="scientific">Punica granatum</name>
    <name type="common">Pomegranate</name>
    <dbReference type="NCBI Taxonomy" id="22663"/>
    <lineage>
        <taxon>Eukaryota</taxon>
        <taxon>Viridiplantae</taxon>
        <taxon>Streptophyta</taxon>
        <taxon>Embryophyta</taxon>
        <taxon>Tracheophyta</taxon>
        <taxon>Spermatophyta</taxon>
        <taxon>Magnoliopsida</taxon>
        <taxon>eudicotyledons</taxon>
        <taxon>Gunneridae</taxon>
        <taxon>Pentapetalae</taxon>
        <taxon>rosids</taxon>
        <taxon>malvids</taxon>
        <taxon>Myrtales</taxon>
        <taxon>Lythraceae</taxon>
        <taxon>Punica</taxon>
    </lineage>
</organism>
<dbReference type="Proteomes" id="UP000233551">
    <property type="component" value="Unassembled WGS sequence"/>
</dbReference>
<name>A0A2I0KPA9_PUNGR</name>